<evidence type="ECO:0000313" key="3">
    <source>
        <dbReference type="EMBL" id="CAB4555341.1"/>
    </source>
</evidence>
<dbReference type="SUPFAM" id="SSF48498">
    <property type="entry name" value="Tetracyclin repressor-like, C-terminal domain"/>
    <property type="match status" value="1"/>
</dbReference>
<dbReference type="SUPFAM" id="SSF46689">
    <property type="entry name" value="Homeodomain-like"/>
    <property type="match status" value="1"/>
</dbReference>
<dbReference type="EMBL" id="CAEZSR010000039">
    <property type="protein sequence ID" value="CAB4555341.1"/>
    <property type="molecule type" value="Genomic_DNA"/>
</dbReference>
<dbReference type="PANTHER" id="PTHR30055:SF226">
    <property type="entry name" value="HTH-TYPE TRANSCRIPTIONAL REGULATOR PKSA"/>
    <property type="match status" value="1"/>
</dbReference>
<dbReference type="InterPro" id="IPR009057">
    <property type="entry name" value="Homeodomain-like_sf"/>
</dbReference>
<dbReference type="GO" id="GO:0000976">
    <property type="term" value="F:transcription cis-regulatory region binding"/>
    <property type="evidence" value="ECO:0007669"/>
    <property type="project" value="TreeGrafter"/>
</dbReference>
<dbReference type="Pfam" id="PF00440">
    <property type="entry name" value="TetR_N"/>
    <property type="match status" value="1"/>
</dbReference>
<sequence>MYVCTVPNEAVRDRLIAATLEIVASDGVDGVRHRRVAEHAGVSLGSTTYHFSDREDLLREAFLWYLRYATAELVRLRQDRRATSATSRLVELVVALIRQESDNQPLVRAEYELIMFAGRDPALRREFRNWELTQRRHLAEELRAAGSRRADAGAATLVALVRGLELELLNHAPLTAAQLRGRVQPVVEALV</sequence>
<evidence type="ECO:0000259" key="2">
    <source>
        <dbReference type="PROSITE" id="PS50977"/>
    </source>
</evidence>
<feature type="domain" description="HTH tetR-type" evidence="2">
    <location>
        <begin position="9"/>
        <end position="69"/>
    </location>
</feature>
<protein>
    <submittedName>
        <fullName evidence="3">Unannotated protein</fullName>
    </submittedName>
</protein>
<dbReference type="PROSITE" id="PS50977">
    <property type="entry name" value="HTH_TETR_2"/>
    <property type="match status" value="1"/>
</dbReference>
<name>A0A6J6CUW7_9ZZZZ</name>
<dbReference type="InterPro" id="IPR036271">
    <property type="entry name" value="Tet_transcr_reg_TetR-rel_C_sf"/>
</dbReference>
<dbReference type="AlphaFoldDB" id="A0A6J6CUW7"/>
<reference evidence="3" key="1">
    <citation type="submission" date="2020-05" db="EMBL/GenBank/DDBJ databases">
        <authorList>
            <person name="Chiriac C."/>
            <person name="Salcher M."/>
            <person name="Ghai R."/>
            <person name="Kavagutti S V."/>
        </authorList>
    </citation>
    <scope>NUCLEOTIDE SEQUENCE</scope>
</reference>
<dbReference type="InterPro" id="IPR001647">
    <property type="entry name" value="HTH_TetR"/>
</dbReference>
<dbReference type="Gene3D" id="1.10.357.10">
    <property type="entry name" value="Tetracycline Repressor, domain 2"/>
    <property type="match status" value="1"/>
</dbReference>
<dbReference type="GO" id="GO:0003700">
    <property type="term" value="F:DNA-binding transcription factor activity"/>
    <property type="evidence" value="ECO:0007669"/>
    <property type="project" value="TreeGrafter"/>
</dbReference>
<evidence type="ECO:0000256" key="1">
    <source>
        <dbReference type="ARBA" id="ARBA00023125"/>
    </source>
</evidence>
<accession>A0A6J6CUW7</accession>
<dbReference type="PANTHER" id="PTHR30055">
    <property type="entry name" value="HTH-TYPE TRANSCRIPTIONAL REGULATOR RUTR"/>
    <property type="match status" value="1"/>
</dbReference>
<keyword evidence="1" id="KW-0238">DNA-binding</keyword>
<dbReference type="PRINTS" id="PR00455">
    <property type="entry name" value="HTHTETR"/>
</dbReference>
<dbReference type="InterPro" id="IPR041583">
    <property type="entry name" value="TetR_C_31"/>
</dbReference>
<organism evidence="3">
    <name type="scientific">freshwater metagenome</name>
    <dbReference type="NCBI Taxonomy" id="449393"/>
    <lineage>
        <taxon>unclassified sequences</taxon>
        <taxon>metagenomes</taxon>
        <taxon>ecological metagenomes</taxon>
    </lineage>
</organism>
<dbReference type="InterPro" id="IPR050109">
    <property type="entry name" value="HTH-type_TetR-like_transc_reg"/>
</dbReference>
<dbReference type="Pfam" id="PF17940">
    <property type="entry name" value="TetR_C_31"/>
    <property type="match status" value="1"/>
</dbReference>
<gene>
    <name evidence="3" type="ORF">UFOPK1493_01372</name>
</gene>
<proteinExistence type="predicted"/>